<organism evidence="3 4">
    <name type="scientific">Williamwhitmania taraxaci</name>
    <dbReference type="NCBI Taxonomy" id="1640674"/>
    <lineage>
        <taxon>Bacteria</taxon>
        <taxon>Pseudomonadati</taxon>
        <taxon>Bacteroidota</taxon>
        <taxon>Bacteroidia</taxon>
        <taxon>Bacteroidales</taxon>
        <taxon>Williamwhitmaniaceae</taxon>
        <taxon>Williamwhitmania</taxon>
    </lineage>
</organism>
<evidence type="ECO:0000256" key="1">
    <source>
        <dbReference type="SAM" id="SignalP"/>
    </source>
</evidence>
<feature type="signal peptide" evidence="1">
    <location>
        <begin position="1"/>
        <end position="21"/>
    </location>
</feature>
<feature type="domain" description="Glycoamylase-like" evidence="2">
    <location>
        <begin position="202"/>
        <end position="416"/>
    </location>
</feature>
<reference evidence="3 4" key="1">
    <citation type="submission" date="2016-09" db="EMBL/GenBank/DDBJ databases">
        <authorList>
            <person name="Capua I."/>
            <person name="De Benedictis P."/>
            <person name="Joannis T."/>
            <person name="Lombin L.H."/>
            <person name="Cattoli G."/>
        </authorList>
    </citation>
    <scope>NUCLEOTIDE SEQUENCE [LARGE SCALE GENOMIC DNA]</scope>
    <source>
        <strain evidence="3 4">A7P-90m</strain>
    </source>
</reference>
<accession>A0A1G6MTP3</accession>
<dbReference type="Gene3D" id="1.50.10.140">
    <property type="match status" value="1"/>
</dbReference>
<keyword evidence="1" id="KW-0732">Signal</keyword>
<gene>
    <name evidence="3" type="ORF">SAMN05216323_103829</name>
</gene>
<protein>
    <recommendedName>
        <fullName evidence="2">Glycoamylase-like domain-containing protein</fullName>
    </recommendedName>
</protein>
<dbReference type="STRING" id="1640674.SAMN05216323_103829"/>
<evidence type="ECO:0000259" key="2">
    <source>
        <dbReference type="Pfam" id="PF10091"/>
    </source>
</evidence>
<dbReference type="InterPro" id="IPR019282">
    <property type="entry name" value="Glycoamylase-like_cons_dom"/>
</dbReference>
<dbReference type="OrthoDB" id="5937621at2"/>
<dbReference type="AlphaFoldDB" id="A0A1G6MTP3"/>
<proteinExistence type="predicted"/>
<name>A0A1G6MTP3_9BACT</name>
<evidence type="ECO:0000313" key="4">
    <source>
        <dbReference type="Proteomes" id="UP000199452"/>
    </source>
</evidence>
<dbReference type="InterPro" id="IPR016883">
    <property type="entry name" value="UCP028431"/>
</dbReference>
<dbReference type="PIRSF" id="PIRSF028431">
    <property type="entry name" value="UCP028431"/>
    <property type="match status" value="1"/>
</dbReference>
<evidence type="ECO:0000313" key="3">
    <source>
        <dbReference type="EMBL" id="SDC58913.1"/>
    </source>
</evidence>
<feature type="chain" id="PRO_5011626047" description="Glycoamylase-like domain-containing protein" evidence="1">
    <location>
        <begin position="22"/>
        <end position="432"/>
    </location>
</feature>
<dbReference type="PROSITE" id="PS51257">
    <property type="entry name" value="PROKAR_LIPOPROTEIN"/>
    <property type="match status" value="1"/>
</dbReference>
<keyword evidence="4" id="KW-1185">Reference proteome</keyword>
<dbReference type="Proteomes" id="UP000199452">
    <property type="component" value="Unassembled WGS sequence"/>
</dbReference>
<dbReference type="EMBL" id="FMYP01000038">
    <property type="protein sequence ID" value="SDC58913.1"/>
    <property type="molecule type" value="Genomic_DNA"/>
</dbReference>
<dbReference type="Pfam" id="PF10091">
    <property type="entry name" value="Glycoamylase"/>
    <property type="match status" value="1"/>
</dbReference>
<sequence>MNKLRILFIAIALLLVGCQSANNVRLTDEALMDTVQRQTLKYFTDFAHPISGMARERSDECNYSNEVVATGGTGFGIMAIIVGSDRKFIDRNQAADQIQKIANFLDTCDRYHGAWSHWYNGSTGKSYPFSRTDNGGDLVETAFLIQGLLTARAYFNLDNNQETTLRNKITKLWHEVDWNWYTNNSDSLYWHWSPTFSWAMNMPIKGWNECLITYVLAASSPTHPIDTNVYHSGWTASNHFRLEKSYYGHELALGFPYGGPLFFAHYSFLGLNPKGLKDKYADYWQLNQNHALINYNYCVDNPLKFSGYGEECWGLSASDDYEGYVAHSPTNDRGVISPTAALASFPYTPQQSMDALKHFYYNMDGKIWGEYGFTDAFSDEKNWYANNYLAIDQGPIVVMIENYRSAKIWNLFSSIPEVQLGLERLGFTYTGK</sequence>